<sequence length="108" mass="12782">MRQFGKFQERSPLPPINKHLHAELHKLKMASKRNESWAIKHTLHVEQATAYEQHVHEEACPFDRNELPKYREWFQMNGIASVYLFGMHVDGLSHTTWHLFLASFPKSE</sequence>
<dbReference type="Proteomes" id="UP000623129">
    <property type="component" value="Unassembled WGS sequence"/>
</dbReference>
<name>A0A833V6N9_9POAL</name>
<dbReference type="AlphaFoldDB" id="A0A833V6N9"/>
<dbReference type="EMBL" id="SWLB01000018">
    <property type="protein sequence ID" value="KAF3326517.1"/>
    <property type="molecule type" value="Genomic_DNA"/>
</dbReference>
<dbReference type="OrthoDB" id="659384at2759"/>
<keyword evidence="2" id="KW-1185">Reference proteome</keyword>
<evidence type="ECO:0000313" key="1">
    <source>
        <dbReference type="EMBL" id="KAF3326517.1"/>
    </source>
</evidence>
<accession>A0A833V6N9</accession>
<proteinExistence type="predicted"/>
<organism evidence="1 2">
    <name type="scientific">Carex littledalei</name>
    <dbReference type="NCBI Taxonomy" id="544730"/>
    <lineage>
        <taxon>Eukaryota</taxon>
        <taxon>Viridiplantae</taxon>
        <taxon>Streptophyta</taxon>
        <taxon>Embryophyta</taxon>
        <taxon>Tracheophyta</taxon>
        <taxon>Spermatophyta</taxon>
        <taxon>Magnoliopsida</taxon>
        <taxon>Liliopsida</taxon>
        <taxon>Poales</taxon>
        <taxon>Cyperaceae</taxon>
        <taxon>Cyperoideae</taxon>
        <taxon>Cariceae</taxon>
        <taxon>Carex</taxon>
        <taxon>Carex subgen. Euthyceras</taxon>
    </lineage>
</organism>
<gene>
    <name evidence="1" type="ORF">FCM35_KLT08147</name>
</gene>
<comment type="caution">
    <text evidence="1">The sequence shown here is derived from an EMBL/GenBank/DDBJ whole genome shotgun (WGS) entry which is preliminary data.</text>
</comment>
<evidence type="ECO:0000313" key="2">
    <source>
        <dbReference type="Proteomes" id="UP000623129"/>
    </source>
</evidence>
<protein>
    <submittedName>
        <fullName evidence="1">Uncharacterized protein</fullName>
    </submittedName>
</protein>
<reference evidence="1" key="1">
    <citation type="submission" date="2020-01" db="EMBL/GenBank/DDBJ databases">
        <title>Genome sequence of Kobresia littledalei, the first chromosome-level genome in the family Cyperaceae.</title>
        <authorList>
            <person name="Qu G."/>
        </authorList>
    </citation>
    <scope>NUCLEOTIDE SEQUENCE</scope>
    <source>
        <strain evidence="1">C.B.Clarke</strain>
        <tissue evidence="1">Leaf</tissue>
    </source>
</reference>